<proteinExistence type="predicted"/>
<dbReference type="EMBL" id="JAXQNO010000013">
    <property type="protein sequence ID" value="KAK4785806.1"/>
    <property type="molecule type" value="Genomic_DNA"/>
</dbReference>
<protein>
    <submittedName>
        <fullName evidence="1">Uncharacterized protein</fullName>
    </submittedName>
</protein>
<name>A0AAN7R3E4_TRANT</name>
<dbReference type="Proteomes" id="UP001346149">
    <property type="component" value="Unassembled WGS sequence"/>
</dbReference>
<keyword evidence="2" id="KW-1185">Reference proteome</keyword>
<organism evidence="1 2">
    <name type="scientific">Trapa natans</name>
    <name type="common">Water chestnut</name>
    <dbReference type="NCBI Taxonomy" id="22666"/>
    <lineage>
        <taxon>Eukaryota</taxon>
        <taxon>Viridiplantae</taxon>
        <taxon>Streptophyta</taxon>
        <taxon>Embryophyta</taxon>
        <taxon>Tracheophyta</taxon>
        <taxon>Spermatophyta</taxon>
        <taxon>Magnoliopsida</taxon>
        <taxon>eudicotyledons</taxon>
        <taxon>Gunneridae</taxon>
        <taxon>Pentapetalae</taxon>
        <taxon>rosids</taxon>
        <taxon>malvids</taxon>
        <taxon>Myrtales</taxon>
        <taxon>Lythraceae</taxon>
        <taxon>Trapa</taxon>
    </lineage>
</organism>
<evidence type="ECO:0000313" key="1">
    <source>
        <dbReference type="EMBL" id="KAK4785806.1"/>
    </source>
</evidence>
<dbReference type="AlphaFoldDB" id="A0AAN7R3E4"/>
<gene>
    <name evidence="1" type="ORF">SAY86_002495</name>
</gene>
<sequence>MKVSTPRAKLELRRIFCCGRTTLESCRGKCLEFNQQHCLFGIAEDEDITRSTFKDSGKFKASNVKKDEDDTLYFVLIDGTWNNSAAMYRRMKLYVLEWEGLSPAKLDCQATYVRVYTVHFTILQSTPSTIWVWQELASQLYRFRTHRIKIETIVEADISTLGEPFVNEIFNEWKELASEEGGEEIKAADESENLEEIWIHMQESILSETVKIHIPLFGSTNLLILIPKSFCNNGIMIAIDAFLNSDKFILSDPYANVVGDAGLSFDTEAAAKDFAERHGLEYEVSL</sequence>
<reference evidence="1 2" key="1">
    <citation type="journal article" date="2023" name="Hortic Res">
        <title>Pangenome of water caltrop reveals structural variations and asymmetric subgenome divergence after allopolyploidization.</title>
        <authorList>
            <person name="Zhang X."/>
            <person name="Chen Y."/>
            <person name="Wang L."/>
            <person name="Yuan Y."/>
            <person name="Fang M."/>
            <person name="Shi L."/>
            <person name="Lu R."/>
            <person name="Comes H.P."/>
            <person name="Ma Y."/>
            <person name="Chen Y."/>
            <person name="Huang G."/>
            <person name="Zhou Y."/>
            <person name="Zheng Z."/>
            <person name="Qiu Y."/>
        </authorList>
    </citation>
    <scope>NUCLEOTIDE SEQUENCE [LARGE SCALE GENOMIC DNA]</scope>
    <source>
        <strain evidence="1">F231</strain>
    </source>
</reference>
<accession>A0AAN7R3E4</accession>
<comment type="caution">
    <text evidence="1">The sequence shown here is derived from an EMBL/GenBank/DDBJ whole genome shotgun (WGS) entry which is preliminary data.</text>
</comment>
<dbReference type="Gene3D" id="3.30.160.190">
    <property type="entry name" value="atu1810 like domain"/>
    <property type="match status" value="1"/>
</dbReference>
<evidence type="ECO:0000313" key="2">
    <source>
        <dbReference type="Proteomes" id="UP001346149"/>
    </source>
</evidence>
<dbReference type="InterPro" id="IPR038532">
    <property type="entry name" value="NDUFS4-like_sf"/>
</dbReference>